<dbReference type="Proteomes" id="UP000182840">
    <property type="component" value="Chromosome"/>
</dbReference>
<protein>
    <submittedName>
        <fullName evidence="1">Uncharacterized protein</fullName>
    </submittedName>
</protein>
<dbReference type="KEGG" id="meso:BSQ44_08830"/>
<reference evidence="2" key="1">
    <citation type="submission" date="2016-11" db="EMBL/GenBank/DDBJ databases">
        <title>Mesorhizobium oceanicum sp. nov., isolated from deep seawater in South China Sea.</title>
        <authorList>
            <person name="Fu G.-Y."/>
        </authorList>
    </citation>
    <scope>NUCLEOTIDE SEQUENCE [LARGE SCALE GENOMIC DNA]</scope>
    <source>
        <strain evidence="2">B7</strain>
    </source>
</reference>
<evidence type="ECO:0000313" key="1">
    <source>
        <dbReference type="EMBL" id="APH71461.1"/>
    </source>
</evidence>
<name>A0A1L3SQ28_9HYPH</name>
<dbReference type="RefSeq" id="WP_072603146.1">
    <property type="nucleotide sequence ID" value="NZ_CP018171.1"/>
</dbReference>
<sequence>MTTIEIKAGAIVSNNDHAPLVDYMQWYDDIAVCGGKPNVLDDEGRISALQHIGRGDRVFHRGSDFSPAVPAVLNGVRVLDFANTEGQGAGNLSRGYEIPLSMILEDAPITSLTIAAIVQTYPLEAGTQAIVDITDPETGTVLLQQNVQASGLGTTQFVARRTAADTSTAVSEQSVGYPNGYQAIISTVNYAAGTGFINHQNLGNAATANIPLVNTGDIGPASWHPDTVMRIGKASDASGRHFLKRIARLWVRANMTPAGRTALADFMVPIRIRLSAVV</sequence>
<organism evidence="1 2">
    <name type="scientific">Aquibium oceanicum</name>
    <dbReference type="NCBI Taxonomy" id="1670800"/>
    <lineage>
        <taxon>Bacteria</taxon>
        <taxon>Pseudomonadati</taxon>
        <taxon>Pseudomonadota</taxon>
        <taxon>Alphaproteobacteria</taxon>
        <taxon>Hyphomicrobiales</taxon>
        <taxon>Phyllobacteriaceae</taxon>
        <taxon>Aquibium</taxon>
    </lineage>
</organism>
<gene>
    <name evidence="1" type="ORF">BSQ44_08830</name>
</gene>
<dbReference type="AlphaFoldDB" id="A0A1L3SQ28"/>
<accession>A0A1L3SQ28</accession>
<keyword evidence="2" id="KW-1185">Reference proteome</keyword>
<dbReference type="EMBL" id="CP018171">
    <property type="protein sequence ID" value="APH71461.1"/>
    <property type="molecule type" value="Genomic_DNA"/>
</dbReference>
<dbReference type="STRING" id="1670800.BSQ44_08830"/>
<evidence type="ECO:0000313" key="2">
    <source>
        <dbReference type="Proteomes" id="UP000182840"/>
    </source>
</evidence>
<proteinExistence type="predicted"/>